<reference evidence="1" key="1">
    <citation type="journal article" date="2014" name="Front. Microbiol.">
        <title>High frequency of phylogenetically diverse reductive dehalogenase-homologous genes in deep subseafloor sedimentary metagenomes.</title>
        <authorList>
            <person name="Kawai M."/>
            <person name="Futagami T."/>
            <person name="Toyoda A."/>
            <person name="Takaki Y."/>
            <person name="Nishi S."/>
            <person name="Hori S."/>
            <person name="Arai W."/>
            <person name="Tsubouchi T."/>
            <person name="Morono Y."/>
            <person name="Uchiyama I."/>
            <person name="Ito T."/>
            <person name="Fujiyama A."/>
            <person name="Inagaki F."/>
            <person name="Takami H."/>
        </authorList>
    </citation>
    <scope>NUCLEOTIDE SEQUENCE</scope>
    <source>
        <strain evidence="1">Expedition CK06-06</strain>
    </source>
</reference>
<dbReference type="EMBL" id="BARV01011669">
    <property type="protein sequence ID" value="GAI10745.1"/>
    <property type="molecule type" value="Genomic_DNA"/>
</dbReference>
<proteinExistence type="predicted"/>
<evidence type="ECO:0000313" key="1">
    <source>
        <dbReference type="EMBL" id="GAI10745.1"/>
    </source>
</evidence>
<accession>X1M7S6</accession>
<name>X1M7S6_9ZZZZ</name>
<protein>
    <submittedName>
        <fullName evidence="1">Uncharacterized protein</fullName>
    </submittedName>
</protein>
<sequence length="67" mass="7783">MSEALRRYKKGKFNRAEVVIQSDGSQVFTLAEEGKKKVYKFRVKNLNQPNEEEVDIDTGKPIIKRNL</sequence>
<dbReference type="AlphaFoldDB" id="X1M7S6"/>
<organism evidence="1">
    <name type="scientific">marine sediment metagenome</name>
    <dbReference type="NCBI Taxonomy" id="412755"/>
    <lineage>
        <taxon>unclassified sequences</taxon>
        <taxon>metagenomes</taxon>
        <taxon>ecological metagenomes</taxon>
    </lineage>
</organism>
<comment type="caution">
    <text evidence="1">The sequence shown here is derived from an EMBL/GenBank/DDBJ whole genome shotgun (WGS) entry which is preliminary data.</text>
</comment>
<gene>
    <name evidence="1" type="ORF">S06H3_22007</name>
</gene>